<feature type="chain" id="PRO_5012466012" description="Outer membrane lipoprotein-sorting protein" evidence="1">
    <location>
        <begin position="29"/>
        <end position="292"/>
    </location>
</feature>
<dbReference type="RefSeq" id="WP_088255035.1">
    <property type="nucleotide sequence ID" value="NZ_NIDE01000005.1"/>
</dbReference>
<dbReference type="Pfam" id="PF07608">
    <property type="entry name" value="DUF1571"/>
    <property type="match status" value="1"/>
</dbReference>
<dbReference type="AlphaFoldDB" id="A0A225E099"/>
<accession>A0A225E099</accession>
<organism evidence="2 3">
    <name type="scientific">Fimbriiglobus ruber</name>
    <dbReference type="NCBI Taxonomy" id="1908690"/>
    <lineage>
        <taxon>Bacteria</taxon>
        <taxon>Pseudomonadati</taxon>
        <taxon>Planctomycetota</taxon>
        <taxon>Planctomycetia</taxon>
        <taxon>Gemmatales</taxon>
        <taxon>Gemmataceae</taxon>
        <taxon>Fimbriiglobus</taxon>
    </lineage>
</organism>
<dbReference type="Proteomes" id="UP000214646">
    <property type="component" value="Unassembled WGS sequence"/>
</dbReference>
<evidence type="ECO:0000313" key="2">
    <source>
        <dbReference type="EMBL" id="OWK41787.1"/>
    </source>
</evidence>
<proteinExistence type="predicted"/>
<feature type="signal peptide" evidence="1">
    <location>
        <begin position="1"/>
        <end position="28"/>
    </location>
</feature>
<keyword evidence="1" id="KW-0732">Signal</keyword>
<evidence type="ECO:0000256" key="1">
    <source>
        <dbReference type="SAM" id="SignalP"/>
    </source>
</evidence>
<gene>
    <name evidence="2" type="ORF">FRUB_03865</name>
</gene>
<dbReference type="InterPro" id="IPR011465">
    <property type="entry name" value="DUF1571"/>
</dbReference>
<evidence type="ECO:0000313" key="3">
    <source>
        <dbReference type="Proteomes" id="UP000214646"/>
    </source>
</evidence>
<evidence type="ECO:0008006" key="4">
    <source>
        <dbReference type="Google" id="ProtNLM"/>
    </source>
</evidence>
<reference evidence="3" key="1">
    <citation type="submission" date="2017-06" db="EMBL/GenBank/DDBJ databases">
        <title>Genome analysis of Fimbriiglobus ruber SP5, the first member of the order Planctomycetales with confirmed chitinolytic capability.</title>
        <authorList>
            <person name="Ravin N.V."/>
            <person name="Rakitin A.L."/>
            <person name="Ivanova A.A."/>
            <person name="Beletsky A.V."/>
            <person name="Kulichevskaya I.S."/>
            <person name="Mardanov A.V."/>
            <person name="Dedysh S.N."/>
        </authorList>
    </citation>
    <scope>NUCLEOTIDE SEQUENCE [LARGE SCALE GENOMIC DNA]</scope>
    <source>
        <strain evidence="3">SP5</strain>
    </source>
</reference>
<protein>
    <recommendedName>
        <fullName evidence="4">Outer membrane lipoprotein-sorting protein</fullName>
    </recommendedName>
</protein>
<keyword evidence="3" id="KW-1185">Reference proteome</keyword>
<sequence length="292" mass="31630">MSLRSAVRRVARLAGVVGGVGLVAVAAAQQPVNEKSPAKPAPALRIPTADDPAPEVPVPVAKVEVGVAPINGDESLPKALAEARGAYGKTRDYACYLVRQEKVGGKLLPEEVTELRVKTQPFSAAVRVITPKALAGQDTIYQTKQSTLKVRFRAAGPEGFRGYASLPLGDAKVMADTRHPMPDVGLLAVVERIEHVIATEKKLNHPVQVLASDYTFNDRSVVRYEVFTDLPHQGRYAFRCVLCVDKETKLPIRFEAYEQPKAGGPIDGELLEVQSFIGLKLNANIEASVFDR</sequence>
<name>A0A225E099_9BACT</name>
<comment type="caution">
    <text evidence="2">The sequence shown here is derived from an EMBL/GenBank/DDBJ whole genome shotgun (WGS) entry which is preliminary data.</text>
</comment>
<dbReference type="OrthoDB" id="5456309at2"/>
<dbReference type="EMBL" id="NIDE01000005">
    <property type="protein sequence ID" value="OWK41787.1"/>
    <property type="molecule type" value="Genomic_DNA"/>
</dbReference>